<dbReference type="EnsemblPlants" id="PNT73648">
    <property type="protein sequence ID" value="PNT73648"/>
    <property type="gene ID" value="BRADI_2g61631v3"/>
</dbReference>
<evidence type="ECO:0000256" key="3">
    <source>
        <dbReference type="ARBA" id="ARBA00022833"/>
    </source>
</evidence>
<dbReference type="PANTHER" id="PTHR47718">
    <property type="entry name" value="OS01G0519700 PROTEIN"/>
    <property type="match status" value="1"/>
</dbReference>
<dbReference type="SMART" id="SM00575">
    <property type="entry name" value="ZnF_PMZ"/>
    <property type="match status" value="1"/>
</dbReference>
<name>A0A2K2DH86_BRADI</name>
<reference evidence="6 7" key="1">
    <citation type="journal article" date="2010" name="Nature">
        <title>Genome sequencing and analysis of the model grass Brachypodium distachyon.</title>
        <authorList>
            <consortium name="International Brachypodium Initiative"/>
        </authorList>
    </citation>
    <scope>NUCLEOTIDE SEQUENCE [LARGE SCALE GENOMIC DNA]</scope>
    <source>
        <strain evidence="6 7">Bd21</strain>
    </source>
</reference>
<proteinExistence type="predicted"/>
<dbReference type="OrthoDB" id="626338at2759"/>
<keyword evidence="2 4" id="KW-0863">Zinc-finger</keyword>
<dbReference type="EMBL" id="CM000881">
    <property type="protein sequence ID" value="PNT73648.1"/>
    <property type="molecule type" value="Genomic_DNA"/>
</dbReference>
<organism evidence="6">
    <name type="scientific">Brachypodium distachyon</name>
    <name type="common">Purple false brome</name>
    <name type="synonym">Trachynia distachya</name>
    <dbReference type="NCBI Taxonomy" id="15368"/>
    <lineage>
        <taxon>Eukaryota</taxon>
        <taxon>Viridiplantae</taxon>
        <taxon>Streptophyta</taxon>
        <taxon>Embryophyta</taxon>
        <taxon>Tracheophyta</taxon>
        <taxon>Spermatophyta</taxon>
        <taxon>Magnoliopsida</taxon>
        <taxon>Liliopsida</taxon>
        <taxon>Poales</taxon>
        <taxon>Poaceae</taxon>
        <taxon>BOP clade</taxon>
        <taxon>Pooideae</taxon>
        <taxon>Stipodae</taxon>
        <taxon>Brachypodieae</taxon>
        <taxon>Brachypodium</taxon>
    </lineage>
</organism>
<dbReference type="Pfam" id="PF03101">
    <property type="entry name" value="FAR1"/>
    <property type="match status" value="1"/>
</dbReference>
<reference evidence="6" key="2">
    <citation type="submission" date="2017-06" db="EMBL/GenBank/DDBJ databases">
        <title>WGS assembly of Brachypodium distachyon.</title>
        <authorList>
            <consortium name="The International Brachypodium Initiative"/>
            <person name="Lucas S."/>
            <person name="Harmon-Smith M."/>
            <person name="Lail K."/>
            <person name="Tice H."/>
            <person name="Grimwood J."/>
            <person name="Bruce D."/>
            <person name="Barry K."/>
            <person name="Shu S."/>
            <person name="Lindquist E."/>
            <person name="Wang M."/>
            <person name="Pitluck S."/>
            <person name="Vogel J.P."/>
            <person name="Garvin D.F."/>
            <person name="Mockler T.C."/>
            <person name="Schmutz J."/>
            <person name="Rokhsar D."/>
            <person name="Bevan M.W."/>
        </authorList>
    </citation>
    <scope>NUCLEOTIDE SEQUENCE</scope>
    <source>
        <strain evidence="6">Bd21</strain>
    </source>
</reference>
<evidence type="ECO:0000256" key="4">
    <source>
        <dbReference type="PROSITE-ProRule" id="PRU00325"/>
    </source>
</evidence>
<feature type="non-terminal residue" evidence="6">
    <location>
        <position position="584"/>
    </location>
</feature>
<dbReference type="InterPro" id="IPR004330">
    <property type="entry name" value="FAR1_DNA_bnd_dom"/>
</dbReference>
<dbReference type="PANTHER" id="PTHR47718:SF13">
    <property type="entry name" value="OS09G0290500 PROTEIN"/>
    <property type="match status" value="1"/>
</dbReference>
<evidence type="ECO:0000313" key="6">
    <source>
        <dbReference type="EMBL" id="PNT73648.1"/>
    </source>
</evidence>
<evidence type="ECO:0000313" key="8">
    <source>
        <dbReference type="Proteomes" id="UP000008810"/>
    </source>
</evidence>
<dbReference type="PROSITE" id="PS50966">
    <property type="entry name" value="ZF_SWIM"/>
    <property type="match status" value="1"/>
</dbReference>
<evidence type="ECO:0000256" key="1">
    <source>
        <dbReference type="ARBA" id="ARBA00022723"/>
    </source>
</evidence>
<feature type="domain" description="SWIM-type" evidence="5">
    <location>
        <begin position="499"/>
        <end position="538"/>
    </location>
</feature>
<evidence type="ECO:0000259" key="5">
    <source>
        <dbReference type="PROSITE" id="PS50966"/>
    </source>
</evidence>
<dbReference type="InParanoid" id="A0A2K2DH86"/>
<protein>
    <recommendedName>
        <fullName evidence="5">SWIM-type domain-containing protein</fullName>
    </recommendedName>
</protein>
<dbReference type="STRING" id="15368.A0A2K2DH86"/>
<dbReference type="Gramene" id="PNT73648">
    <property type="protein sequence ID" value="PNT73648"/>
    <property type="gene ID" value="BRADI_2g61631v3"/>
</dbReference>
<evidence type="ECO:0000313" key="7">
    <source>
        <dbReference type="EnsemblPlants" id="PNT73648"/>
    </source>
</evidence>
<gene>
    <name evidence="6" type="ORF">BRADI_2g61631v3</name>
</gene>
<dbReference type="Proteomes" id="UP000008810">
    <property type="component" value="Chromosome 2"/>
</dbReference>
<dbReference type="FunCoup" id="A0A2K2DH86">
    <property type="interactions" value="7"/>
</dbReference>
<evidence type="ECO:0000256" key="2">
    <source>
        <dbReference type="ARBA" id="ARBA00022771"/>
    </source>
</evidence>
<keyword evidence="3" id="KW-0862">Zinc</keyword>
<accession>A0A2K2DH86</accession>
<reference evidence="7" key="3">
    <citation type="submission" date="2018-08" db="UniProtKB">
        <authorList>
            <consortium name="EnsemblPlants"/>
        </authorList>
    </citation>
    <scope>IDENTIFICATION</scope>
    <source>
        <strain evidence="7">cv. Bd21</strain>
    </source>
</reference>
<dbReference type="Pfam" id="PF10551">
    <property type="entry name" value="MULE"/>
    <property type="match status" value="1"/>
</dbReference>
<dbReference type="InterPro" id="IPR006564">
    <property type="entry name" value="Znf_PMZ"/>
</dbReference>
<sequence>MSGLTVSEMDGYNASMEEMEEYHMMVSQMFGSVEEGYEHYNSYAKSKGFNVRLDDKEYISGTMELKRRRFCCSKEGYRLEKYFVAKDQIREPRALTRCGCKAMLEIQREPGTGLWFVKNFVDSPFLRSHRRLNNAQKADAVEYGLGGLRTCQIMEVMEKHHGGYDQVGFVSRDLYNFFAKYKKKRILGRDAEFVLNHMRAQVERDAEFFFKYSTDDEGHLRNIFWADSQSQIDYEAFGDLVVFDSTYRVNRYNLPFVPFIGVDHHRSTIVFCVGIVSDETVSSYEWLLQSFLEAMSHKNPRSVITDGDAAMRKAIKKVMPRTNHRLCSWHIEQNMIRHLRNPMLRDFRKLIYQQATWMSRMYKLRKRWSAAYTNGRYFLGMQSNQHSESLNSRLHNHLDRKMSLVDLVEHSEHFMSRIRRNEAELDAKAANSVLFTRIDTNPLEKNDAHIYTPKMFRKVRYCIRRSSAWEIEEHTERDGLVTFRAALKERAEGGSRHVFFVECSFHGSSMNGIFCGCRKLECEGVPCSHIFSVLSFLGVETIPPCCVRIRWTMQAKAAFVSETNANTHVWSEEMGRYRQMRNKA</sequence>
<keyword evidence="1" id="KW-0479">Metal-binding</keyword>
<dbReference type="GO" id="GO:0008270">
    <property type="term" value="F:zinc ion binding"/>
    <property type="evidence" value="ECO:0007669"/>
    <property type="project" value="UniProtKB-KW"/>
</dbReference>
<dbReference type="AlphaFoldDB" id="A0A2K2DH86"/>
<dbReference type="InterPro" id="IPR018289">
    <property type="entry name" value="MULE_transposase_dom"/>
</dbReference>
<dbReference type="InterPro" id="IPR007527">
    <property type="entry name" value="Znf_SWIM"/>
</dbReference>
<keyword evidence="8" id="KW-1185">Reference proteome</keyword>